<proteinExistence type="inferred from homology"/>
<dbReference type="InterPro" id="IPR037171">
    <property type="entry name" value="NagB/RpiA_transferase-like"/>
</dbReference>
<dbReference type="PROSITE" id="PS01274">
    <property type="entry name" value="COA_TRANSF_2"/>
    <property type="match status" value="1"/>
</dbReference>
<accession>A0A934MID6</accession>
<dbReference type="RefSeq" id="WP_198882983.1">
    <property type="nucleotide sequence ID" value="NZ_JAEKJA010000012.1"/>
</dbReference>
<dbReference type="InterPro" id="IPR012791">
    <property type="entry name" value="3-oxoacid_CoA-transf_B"/>
</dbReference>
<dbReference type="PANTHER" id="PTHR13707">
    <property type="entry name" value="KETOACID-COENZYME A TRANSFERASE"/>
    <property type="match status" value="1"/>
</dbReference>
<dbReference type="Gene3D" id="3.40.1080.10">
    <property type="entry name" value="Glutaconate Coenzyme A-transferase"/>
    <property type="match status" value="1"/>
</dbReference>
<dbReference type="EMBL" id="JAEKJA010000012">
    <property type="protein sequence ID" value="MBJ3777086.1"/>
    <property type="molecule type" value="Genomic_DNA"/>
</dbReference>
<dbReference type="SUPFAM" id="SSF100950">
    <property type="entry name" value="NagB/RpiA/CoA transferase-like"/>
    <property type="match status" value="1"/>
</dbReference>
<evidence type="ECO:0000313" key="4">
    <source>
        <dbReference type="Proteomes" id="UP000609531"/>
    </source>
</evidence>
<dbReference type="PANTHER" id="PTHR13707:SF57">
    <property type="entry name" value="SUCCINYL-COA:3-KETOACID COENZYME A TRANSFERASE SUBUNIT B-RELATED"/>
    <property type="match status" value="1"/>
</dbReference>
<protein>
    <submittedName>
        <fullName evidence="3">3-oxoacid CoA-transferase subunit B</fullName>
    </submittedName>
</protein>
<dbReference type="InterPro" id="IPR004165">
    <property type="entry name" value="CoA_trans_fam_I"/>
</dbReference>
<keyword evidence="4" id="KW-1185">Reference proteome</keyword>
<gene>
    <name evidence="3" type="ORF">JCR33_15365</name>
</gene>
<evidence type="ECO:0000256" key="2">
    <source>
        <dbReference type="ARBA" id="ARBA00022679"/>
    </source>
</evidence>
<name>A0A934MID6_9HYPH</name>
<reference evidence="3" key="1">
    <citation type="submission" date="2020-12" db="EMBL/GenBank/DDBJ databases">
        <title>Bacterial taxonomy.</title>
        <authorList>
            <person name="Pan X."/>
        </authorList>
    </citation>
    <scope>NUCLEOTIDE SEQUENCE</scope>
    <source>
        <strain evidence="3">B2012</strain>
    </source>
</reference>
<dbReference type="AlphaFoldDB" id="A0A934MID6"/>
<keyword evidence="2" id="KW-0808">Transferase</keyword>
<dbReference type="Pfam" id="PF01144">
    <property type="entry name" value="CoA_trans"/>
    <property type="match status" value="1"/>
</dbReference>
<dbReference type="GO" id="GO:0008410">
    <property type="term" value="F:CoA-transferase activity"/>
    <property type="evidence" value="ECO:0007669"/>
    <property type="project" value="InterPro"/>
</dbReference>
<dbReference type="Proteomes" id="UP000609531">
    <property type="component" value="Unassembled WGS sequence"/>
</dbReference>
<comment type="similarity">
    <text evidence="1">Belongs to the 3-oxoacid CoA-transferase subunit B family.</text>
</comment>
<comment type="caution">
    <text evidence="3">The sequence shown here is derived from an EMBL/GenBank/DDBJ whole genome shotgun (WGS) entry which is preliminary data.</text>
</comment>
<dbReference type="NCBIfam" id="TIGR02428">
    <property type="entry name" value="pcaJ_scoB_fam"/>
    <property type="match status" value="1"/>
</dbReference>
<evidence type="ECO:0000313" key="3">
    <source>
        <dbReference type="EMBL" id="MBJ3777086.1"/>
    </source>
</evidence>
<dbReference type="InterPro" id="IPR004164">
    <property type="entry name" value="CoA_transf_AS"/>
</dbReference>
<evidence type="ECO:0000256" key="1">
    <source>
        <dbReference type="ARBA" id="ARBA00007047"/>
    </source>
</evidence>
<sequence>MSETIEKALGDDRVAMTRRLAGDIADGWYVNLGVGMPTKVADMIDDGREVMFHSENGILGMGPTPAEDEIDPWLVNAGKKAVSLTPGAALFHHADSFAMIRGGHIDLCVLGGYEVAENGDLANWTTPSGDILPAVGGAMDLAVGAKRVWVLMQHTTRDGAAKLVRRCTYPLTAPAAVDRVYTELGTFAVTEEGFRVLTLADGVSLADVQARTDAPIHG</sequence>
<dbReference type="SMART" id="SM00882">
    <property type="entry name" value="CoA_trans"/>
    <property type="match status" value="1"/>
</dbReference>
<organism evidence="3 4">
    <name type="scientific">Acuticoccus mangrovi</name>
    <dbReference type="NCBI Taxonomy" id="2796142"/>
    <lineage>
        <taxon>Bacteria</taxon>
        <taxon>Pseudomonadati</taxon>
        <taxon>Pseudomonadota</taxon>
        <taxon>Alphaproteobacteria</taxon>
        <taxon>Hyphomicrobiales</taxon>
        <taxon>Amorphaceae</taxon>
        <taxon>Acuticoccus</taxon>
    </lineage>
</organism>